<evidence type="ECO:0000256" key="13">
    <source>
        <dbReference type="HAMAP-Rule" id="MF_01810"/>
    </source>
</evidence>
<sequence length="626" mass="72233">MEQKKFDFNSIIGFVLIGLILIWYLYNNQPTPEELEERKAQQEQVEKERKEEESKNASIADVQEETPVDLSDSTALAKYQSTLGAFGYAASLPSAKDTYTVLENDVLYLKINNKGGQIAEVKMKNYVTYDSIPVYLVKDNNASFNLSFGTTDNRTLSTKDLYFEPQLSENGDTKVLSMKLKVSESKYLEYRYELKPGDYLLDFTVRSQGLNGILNSSQPVNLDWKSKSIRHAKSIQYENRYTRLTYQHDGKKVNKLSQGGDDNEEEKDVKWISYRQHFFSSILIAETPFKTANLASQNLVEEESKEAKWTKAYASSIPLELKGGELNYNLNLYYGPTDLKTFNKYKELDLADSIPFGWGIFGWINKHVFTPMYSWLSGFLPYGVAIIIMTILVRLALSPVTYKSYLSQAKMKVLRPEITEINNKFKDEPMKKQQETMKLYNKAGVSPMSGCVPALLQLPIFYALFMFFPTAFALRQKPFLWAEDLSSYDVVANLPFNIPFYGDHVSLFPILASVAIFIYMQMTTGQTMQTQQPGMPNMKFIMYLSPLMMLFFFNNYASGLSLYYFISNLITIFIMLVIKNYIIDDEKIHAKIEENKKKPKKKSRFQQRMQEMMEQAEAQKKARNKR</sequence>
<feature type="domain" description="Membrane insertase YidC N-terminal" evidence="16">
    <location>
        <begin position="102"/>
        <end position="369"/>
    </location>
</feature>
<dbReference type="HAMAP" id="MF_01810">
    <property type="entry name" value="YidC_type1"/>
    <property type="match status" value="1"/>
</dbReference>
<organism evidence="17 18">
    <name type="scientific">Leptobacterium flavescens</name>
    <dbReference type="NCBI Taxonomy" id="472055"/>
    <lineage>
        <taxon>Bacteria</taxon>
        <taxon>Pseudomonadati</taxon>
        <taxon>Bacteroidota</taxon>
        <taxon>Flavobacteriia</taxon>
        <taxon>Flavobacteriales</taxon>
        <taxon>Flavobacteriaceae</taxon>
        <taxon>Leptobacterium</taxon>
    </lineage>
</organism>
<dbReference type="NCBIfam" id="TIGR03592">
    <property type="entry name" value="yidC_oxa1_cterm"/>
    <property type="match status" value="1"/>
</dbReference>
<keyword evidence="7 13" id="KW-0653">Protein transport</keyword>
<dbReference type="CDD" id="cd19961">
    <property type="entry name" value="EcYidC-like_peri"/>
    <property type="match status" value="1"/>
</dbReference>
<gene>
    <name evidence="13 17" type="primary">yidC</name>
    <name evidence="17" type="ORF">GWK08_18625</name>
</gene>
<evidence type="ECO:0000256" key="1">
    <source>
        <dbReference type="ARBA" id="ARBA00004429"/>
    </source>
</evidence>
<dbReference type="InterPro" id="IPR028055">
    <property type="entry name" value="YidC/Oxa/ALB_C"/>
</dbReference>
<dbReference type="Pfam" id="PF14849">
    <property type="entry name" value="YidC_periplas"/>
    <property type="match status" value="1"/>
</dbReference>
<dbReference type="Gene3D" id="2.70.98.90">
    <property type="match status" value="1"/>
</dbReference>
<name>A0A6P0UYF2_9FLAO</name>
<evidence type="ECO:0000256" key="3">
    <source>
        <dbReference type="ARBA" id="ARBA00015325"/>
    </source>
</evidence>
<dbReference type="PRINTS" id="PR00701">
    <property type="entry name" value="60KDINNERMP"/>
</dbReference>
<evidence type="ECO:0000313" key="17">
    <source>
        <dbReference type="EMBL" id="NER15476.1"/>
    </source>
</evidence>
<evidence type="ECO:0000256" key="11">
    <source>
        <dbReference type="ARBA" id="ARBA00033245"/>
    </source>
</evidence>
<evidence type="ECO:0000256" key="2">
    <source>
        <dbReference type="ARBA" id="ARBA00010527"/>
    </source>
</evidence>
<feature type="transmembrane region" description="Helical" evidence="13">
    <location>
        <begin position="494"/>
        <end position="519"/>
    </location>
</feature>
<reference evidence="17 18" key="1">
    <citation type="submission" date="2020-01" db="EMBL/GenBank/DDBJ databases">
        <title>Leptobacterium flavescens.</title>
        <authorList>
            <person name="Wang G."/>
        </authorList>
    </citation>
    <scope>NUCLEOTIDE SEQUENCE [LARGE SCALE GENOMIC DNA]</scope>
    <source>
        <strain evidence="17 18">KCTC 22160</strain>
    </source>
</reference>
<evidence type="ECO:0000256" key="5">
    <source>
        <dbReference type="ARBA" id="ARBA00022475"/>
    </source>
</evidence>
<dbReference type="InterPro" id="IPR001708">
    <property type="entry name" value="YidC/ALB3/OXA1/COX18"/>
</dbReference>
<dbReference type="EMBL" id="JAABOO010000004">
    <property type="protein sequence ID" value="NER15476.1"/>
    <property type="molecule type" value="Genomic_DNA"/>
</dbReference>
<accession>A0A6P0UYF2</accession>
<keyword evidence="4 13" id="KW-0813">Transport</keyword>
<dbReference type="InterPro" id="IPR028053">
    <property type="entry name" value="Membr_insert_YidC_N"/>
</dbReference>
<evidence type="ECO:0000256" key="12">
    <source>
        <dbReference type="ARBA" id="ARBA00033342"/>
    </source>
</evidence>
<dbReference type="NCBIfam" id="NF002359">
    <property type="entry name" value="PRK01318.2-6"/>
    <property type="match status" value="1"/>
</dbReference>
<dbReference type="PANTHER" id="PTHR12428:SF65">
    <property type="entry name" value="CYTOCHROME C OXIDASE ASSEMBLY PROTEIN COX18, MITOCHONDRIAL"/>
    <property type="match status" value="1"/>
</dbReference>
<keyword evidence="6 13" id="KW-0812">Transmembrane</keyword>
<keyword evidence="5 13" id="KW-1003">Cell membrane</keyword>
<feature type="transmembrane region" description="Helical" evidence="13">
    <location>
        <begin position="563"/>
        <end position="582"/>
    </location>
</feature>
<evidence type="ECO:0000256" key="4">
    <source>
        <dbReference type="ARBA" id="ARBA00022448"/>
    </source>
</evidence>
<dbReference type="Pfam" id="PF02096">
    <property type="entry name" value="60KD_IMP"/>
    <property type="match status" value="1"/>
</dbReference>
<comment type="subunit">
    <text evidence="13">Interacts with the Sec translocase complex via SecD. Specifically interacts with transmembrane segments of nascent integral membrane proteins during membrane integration.</text>
</comment>
<dbReference type="GO" id="GO:0032977">
    <property type="term" value="F:membrane insertase activity"/>
    <property type="evidence" value="ECO:0007669"/>
    <property type="project" value="InterPro"/>
</dbReference>
<comment type="function">
    <text evidence="13">Required for the insertion and/or proper folding and/or complex formation of integral membrane proteins into the membrane. Involved in integration of membrane proteins that insert both dependently and independently of the Sec translocase complex, as well as at least some lipoproteins. Aids folding of multispanning membrane proteins.</text>
</comment>
<feature type="domain" description="Membrane insertase YidC/Oxa/ALB C-terminal" evidence="15">
    <location>
        <begin position="382"/>
        <end position="579"/>
    </location>
</feature>
<feature type="region of interest" description="Disordered" evidence="14">
    <location>
        <begin position="594"/>
        <end position="626"/>
    </location>
</feature>
<keyword evidence="18" id="KW-1185">Reference proteome</keyword>
<comment type="similarity">
    <text evidence="2 13">Belongs to the OXA1/ALB3/YidC family. Type 1 subfamily.</text>
</comment>
<feature type="compositionally biased region" description="Basic and acidic residues" evidence="14">
    <location>
        <begin position="36"/>
        <end position="55"/>
    </location>
</feature>
<dbReference type="GO" id="GO:0051205">
    <property type="term" value="P:protein insertion into membrane"/>
    <property type="evidence" value="ECO:0007669"/>
    <property type="project" value="TreeGrafter"/>
</dbReference>
<evidence type="ECO:0000313" key="18">
    <source>
        <dbReference type="Proteomes" id="UP000468581"/>
    </source>
</evidence>
<evidence type="ECO:0000256" key="6">
    <source>
        <dbReference type="ARBA" id="ARBA00022692"/>
    </source>
</evidence>
<dbReference type="InterPro" id="IPR047196">
    <property type="entry name" value="YidC_ALB_C"/>
</dbReference>
<feature type="transmembrane region" description="Helical" evidence="13">
    <location>
        <begin position="7"/>
        <end position="26"/>
    </location>
</feature>
<dbReference type="RefSeq" id="WP_163608749.1">
    <property type="nucleotide sequence ID" value="NZ_JAABOO010000004.1"/>
</dbReference>
<dbReference type="NCBIfam" id="NF002356">
    <property type="entry name" value="PRK01318.2-3"/>
    <property type="match status" value="1"/>
</dbReference>
<feature type="region of interest" description="Disordered" evidence="14">
    <location>
        <begin position="36"/>
        <end position="66"/>
    </location>
</feature>
<proteinExistence type="inferred from homology"/>
<keyword evidence="10 13" id="KW-0143">Chaperone</keyword>
<evidence type="ECO:0000256" key="8">
    <source>
        <dbReference type="ARBA" id="ARBA00022989"/>
    </source>
</evidence>
<evidence type="ECO:0000259" key="16">
    <source>
        <dbReference type="Pfam" id="PF14849"/>
    </source>
</evidence>
<feature type="transmembrane region" description="Helical" evidence="13">
    <location>
        <begin position="454"/>
        <end position="474"/>
    </location>
</feature>
<evidence type="ECO:0000259" key="15">
    <source>
        <dbReference type="Pfam" id="PF02096"/>
    </source>
</evidence>
<dbReference type="InterPro" id="IPR019998">
    <property type="entry name" value="Membr_insert_YidC"/>
</dbReference>
<evidence type="ECO:0000256" key="7">
    <source>
        <dbReference type="ARBA" id="ARBA00022927"/>
    </source>
</evidence>
<dbReference type="PANTHER" id="PTHR12428">
    <property type="entry name" value="OXA1"/>
    <property type="match status" value="1"/>
</dbReference>
<dbReference type="GO" id="GO:0015031">
    <property type="term" value="P:protein transport"/>
    <property type="evidence" value="ECO:0007669"/>
    <property type="project" value="UniProtKB-KW"/>
</dbReference>
<dbReference type="NCBIfam" id="TIGR03593">
    <property type="entry name" value="yidC_nterm"/>
    <property type="match status" value="1"/>
</dbReference>
<dbReference type="AlphaFoldDB" id="A0A6P0UYF2"/>
<comment type="subcellular location">
    <subcellularLocation>
        <location evidence="1">Cell inner membrane</location>
        <topology evidence="1">Multi-pass membrane protein</topology>
    </subcellularLocation>
    <subcellularLocation>
        <location evidence="13">Cell membrane</location>
        <topology evidence="13">Multi-pass membrane protein</topology>
    </subcellularLocation>
</comment>
<feature type="transmembrane region" description="Helical" evidence="13">
    <location>
        <begin position="540"/>
        <end position="557"/>
    </location>
</feature>
<evidence type="ECO:0000256" key="14">
    <source>
        <dbReference type="SAM" id="MobiDB-lite"/>
    </source>
</evidence>
<comment type="caution">
    <text evidence="17">The sequence shown here is derived from an EMBL/GenBank/DDBJ whole genome shotgun (WGS) entry which is preliminary data.</text>
</comment>
<evidence type="ECO:0000256" key="10">
    <source>
        <dbReference type="ARBA" id="ARBA00023186"/>
    </source>
</evidence>
<dbReference type="GO" id="GO:0005886">
    <property type="term" value="C:plasma membrane"/>
    <property type="evidence" value="ECO:0007669"/>
    <property type="project" value="UniProtKB-SubCell"/>
</dbReference>
<dbReference type="CDD" id="cd20070">
    <property type="entry name" value="5TM_YidC_Alb3"/>
    <property type="match status" value="1"/>
</dbReference>
<keyword evidence="9 13" id="KW-0472">Membrane</keyword>
<feature type="transmembrane region" description="Helical" evidence="13">
    <location>
        <begin position="375"/>
        <end position="397"/>
    </location>
</feature>
<keyword evidence="8 13" id="KW-1133">Transmembrane helix</keyword>
<dbReference type="Proteomes" id="UP000468581">
    <property type="component" value="Unassembled WGS sequence"/>
</dbReference>
<protein>
    <recommendedName>
        <fullName evidence="3 13">Membrane protein insertase YidC</fullName>
    </recommendedName>
    <alternativeName>
        <fullName evidence="12 13">Foldase YidC</fullName>
    </alternativeName>
    <alternativeName>
        <fullName evidence="11 13">Membrane integrase YidC</fullName>
    </alternativeName>
    <alternativeName>
        <fullName evidence="13">Membrane protein YidC</fullName>
    </alternativeName>
</protein>
<evidence type="ECO:0000256" key="9">
    <source>
        <dbReference type="ARBA" id="ARBA00023136"/>
    </source>
</evidence>
<dbReference type="InterPro" id="IPR038221">
    <property type="entry name" value="YidC_periplasmic_sf"/>
</dbReference>